<dbReference type="EMBL" id="PQXF01000003">
    <property type="protein sequence ID" value="PXF61756.1"/>
    <property type="molecule type" value="Genomic_DNA"/>
</dbReference>
<dbReference type="Proteomes" id="UP000248329">
    <property type="component" value="Unassembled WGS sequence"/>
</dbReference>
<evidence type="ECO:0000313" key="2">
    <source>
        <dbReference type="Proteomes" id="UP000248329"/>
    </source>
</evidence>
<gene>
    <name evidence="1" type="ORF">C4B59_02575</name>
</gene>
<protein>
    <submittedName>
        <fullName evidence="1">Uncharacterized protein</fullName>
    </submittedName>
</protein>
<accession>A0AC61L5X1</accession>
<name>A0AC61L5X1_9EURY</name>
<organism evidence="1 2">
    <name type="scientific">Candidatus Methanogaster sp</name>
    <dbReference type="NCBI Taxonomy" id="3386292"/>
    <lineage>
        <taxon>Archaea</taxon>
        <taxon>Methanobacteriati</taxon>
        <taxon>Methanobacteriota</taxon>
        <taxon>Stenosarchaea group</taxon>
        <taxon>Methanomicrobia</taxon>
        <taxon>Methanosarcinales</taxon>
        <taxon>ANME-2 cluster</taxon>
        <taxon>Candidatus Methanogasteraceae</taxon>
        <taxon>Candidatus Methanogaster</taxon>
    </lineage>
</organism>
<reference evidence="1" key="1">
    <citation type="submission" date="2018-01" db="EMBL/GenBank/DDBJ databases">
        <authorList>
            <person name="Krukenberg V."/>
        </authorList>
    </citation>
    <scope>NUCLEOTIDE SEQUENCE</scope>
    <source>
        <strain evidence="1">E20ANME2</strain>
    </source>
</reference>
<comment type="caution">
    <text evidence="1">The sequence shown here is derived from an EMBL/GenBank/DDBJ whole genome shotgun (WGS) entry which is preliminary data.</text>
</comment>
<proteinExistence type="predicted"/>
<evidence type="ECO:0000313" key="1">
    <source>
        <dbReference type="EMBL" id="PXF61756.1"/>
    </source>
</evidence>
<sequence>MSEAVMKNDEPAESDGLNRGEYVETFAKIATTCDTPMVIGLYGSWGVGKTSLMKLIEAEIDPGKSTTQTVWFDAWLYQFDEHPVMGLLHKMVVDLEVTEETEVKERIYRIARALGPGILTGMVKATTHIDLSGIAEAFSRYEEEDFRIQEDRVNLRENFQKLIEKVQTAKGGRKRIVFFIDDLDRCMPDHILSVLEALKLYLNLEGCVYFLGLDRHALEDSIRYHYKDFDFDMEATSYLDKIIQLPFEIPPVDPDCIESFIHSFLPNGKEYEKLNDCAEILKIGLGGNPRGIKRFINTLLLNDHLARTRKLSKYDPKILTTLLVIQYRNRDLYDMISEDPSLLVDQNTEEWETRIKGHKYLKEVLELVTLPDNAEGLEPYIYLTDVAGIVTEVLQDERGFYTEEGLDQLLAASGKLSDDEYICDKLPLYKTMRQRTWLVATNRNLFYLLDDEKARRYKSVIKWVQPFSSATPLQVRAYISEKGLHVVDIGKRKGWLYSHNMYPRSEELAKKVEKMIALALASD</sequence>